<comment type="subcellular location">
    <subcellularLocation>
        <location evidence="1">Membrane</location>
        <topology evidence="1">Multi-pass membrane protein</topology>
    </subcellularLocation>
</comment>
<evidence type="ECO:0000256" key="8">
    <source>
        <dbReference type="ARBA" id="ARBA00022989"/>
    </source>
</evidence>
<dbReference type="InterPro" id="IPR025201">
    <property type="entry name" value="KdpD_TM"/>
</dbReference>
<proteinExistence type="predicted"/>
<keyword evidence="5" id="KW-0547">Nucleotide-binding</keyword>
<dbReference type="Pfam" id="PF13493">
    <property type="entry name" value="DUF4118"/>
    <property type="match status" value="1"/>
</dbReference>
<dbReference type="GO" id="GO:0005524">
    <property type="term" value="F:ATP binding"/>
    <property type="evidence" value="ECO:0007669"/>
    <property type="project" value="UniProtKB-KW"/>
</dbReference>
<dbReference type="EMBL" id="CP000927">
    <property type="protein sequence ID" value="ABZ73359.1"/>
    <property type="molecule type" value="Genomic_DNA"/>
</dbReference>
<keyword evidence="6" id="KW-0418">Kinase</keyword>
<accession>B0SYJ2</accession>
<evidence type="ECO:0000256" key="9">
    <source>
        <dbReference type="ARBA" id="ARBA00023012"/>
    </source>
</evidence>
<feature type="transmembrane region" description="Helical" evidence="11">
    <location>
        <begin position="108"/>
        <end position="126"/>
    </location>
</feature>
<keyword evidence="8 11" id="KW-1133">Transmembrane helix</keyword>
<name>B0SYJ2_CAUSK</name>
<feature type="transmembrane region" description="Helical" evidence="11">
    <location>
        <begin position="60"/>
        <end position="88"/>
    </location>
</feature>
<evidence type="ECO:0000256" key="7">
    <source>
        <dbReference type="ARBA" id="ARBA00022840"/>
    </source>
</evidence>
<dbReference type="eggNOG" id="COG2205">
    <property type="taxonomic scope" value="Bacteria"/>
</dbReference>
<organism evidence="13">
    <name type="scientific">Caulobacter sp. (strain K31)</name>
    <dbReference type="NCBI Taxonomy" id="366602"/>
    <lineage>
        <taxon>Bacteria</taxon>
        <taxon>Pseudomonadati</taxon>
        <taxon>Pseudomonadota</taxon>
        <taxon>Alphaproteobacteria</taxon>
        <taxon>Caulobacterales</taxon>
        <taxon>Caulobacteraceae</taxon>
        <taxon>Caulobacter</taxon>
    </lineage>
</organism>
<dbReference type="Gene3D" id="1.20.120.620">
    <property type="entry name" value="Backbone structure of the membrane domain of e. Coli histidine kinase receptor kdpd"/>
    <property type="match status" value="1"/>
</dbReference>
<dbReference type="PANTHER" id="PTHR45569">
    <property type="entry name" value="SENSOR PROTEIN KDPD"/>
    <property type="match status" value="1"/>
</dbReference>
<evidence type="ECO:0000256" key="10">
    <source>
        <dbReference type="ARBA" id="ARBA00023136"/>
    </source>
</evidence>
<evidence type="ECO:0000256" key="11">
    <source>
        <dbReference type="SAM" id="Phobius"/>
    </source>
</evidence>
<evidence type="ECO:0000313" key="13">
    <source>
        <dbReference type="EMBL" id="ABZ73359.1"/>
    </source>
</evidence>
<feature type="domain" description="Sensor protein KdpD transmembrane" evidence="12">
    <location>
        <begin position="32"/>
        <end position="136"/>
    </location>
</feature>
<gene>
    <name evidence="13" type="ordered locus">Caul_4237</name>
</gene>
<evidence type="ECO:0000256" key="3">
    <source>
        <dbReference type="ARBA" id="ARBA00022679"/>
    </source>
</evidence>
<evidence type="ECO:0000256" key="6">
    <source>
        <dbReference type="ARBA" id="ARBA00022777"/>
    </source>
</evidence>
<sequence>MATGALKTTDRPRWREAARGALGREPGALLGYGVALLGVAAAALAAFLAEHLITAPNLALIFVIPVLGVAFAYGWRASLLAAVAAVLTYDYLFVTPRFSLRVGSPSDMWALLLLAIVAAVASAVAAQSRRQAARASGEADRAEALRGLARSVTEGASSAAVIVSASQALGRIFQAPVVVLVERDTGPPPP</sequence>
<feature type="transmembrane region" description="Helical" evidence="11">
    <location>
        <begin position="29"/>
        <end position="48"/>
    </location>
</feature>
<keyword evidence="7" id="KW-0067">ATP-binding</keyword>
<dbReference type="AlphaFoldDB" id="B0SYJ2"/>
<evidence type="ECO:0000256" key="5">
    <source>
        <dbReference type="ARBA" id="ARBA00022741"/>
    </source>
</evidence>
<keyword evidence="2" id="KW-0597">Phosphoprotein</keyword>
<evidence type="ECO:0000259" key="12">
    <source>
        <dbReference type="Pfam" id="PF13493"/>
    </source>
</evidence>
<dbReference type="KEGG" id="cak:Caul_4237"/>
<dbReference type="HOGENOM" id="CLU_1425661_0_0_5"/>
<evidence type="ECO:0000256" key="2">
    <source>
        <dbReference type="ARBA" id="ARBA00022553"/>
    </source>
</evidence>
<dbReference type="PANTHER" id="PTHR45569:SF1">
    <property type="entry name" value="SENSOR PROTEIN KDPD"/>
    <property type="match status" value="1"/>
</dbReference>
<dbReference type="GO" id="GO:0005886">
    <property type="term" value="C:plasma membrane"/>
    <property type="evidence" value="ECO:0007669"/>
    <property type="project" value="TreeGrafter"/>
</dbReference>
<dbReference type="InterPro" id="IPR052023">
    <property type="entry name" value="Histidine_kinase_KdpD"/>
</dbReference>
<dbReference type="InterPro" id="IPR038318">
    <property type="entry name" value="KdpD_sf"/>
</dbReference>
<protein>
    <submittedName>
        <fullName evidence="13">Putative transmembrane protein</fullName>
    </submittedName>
</protein>
<keyword evidence="3" id="KW-0808">Transferase</keyword>
<evidence type="ECO:0000256" key="1">
    <source>
        <dbReference type="ARBA" id="ARBA00004141"/>
    </source>
</evidence>
<evidence type="ECO:0000256" key="4">
    <source>
        <dbReference type="ARBA" id="ARBA00022692"/>
    </source>
</evidence>
<dbReference type="GO" id="GO:0000155">
    <property type="term" value="F:phosphorelay sensor kinase activity"/>
    <property type="evidence" value="ECO:0007669"/>
    <property type="project" value="TreeGrafter"/>
</dbReference>
<reference evidence="13" key="1">
    <citation type="submission" date="2008-01" db="EMBL/GenBank/DDBJ databases">
        <title>Complete sequence of chromosome of Caulobacter sp. K31.</title>
        <authorList>
            <consortium name="US DOE Joint Genome Institute"/>
            <person name="Copeland A."/>
            <person name="Lucas S."/>
            <person name="Lapidus A."/>
            <person name="Barry K."/>
            <person name="Glavina del Rio T."/>
            <person name="Dalin E."/>
            <person name="Tice H."/>
            <person name="Pitluck S."/>
            <person name="Bruce D."/>
            <person name="Goodwin L."/>
            <person name="Thompson L.S."/>
            <person name="Brettin T."/>
            <person name="Detter J.C."/>
            <person name="Han C."/>
            <person name="Schmutz J."/>
            <person name="Larimer F."/>
            <person name="Land M."/>
            <person name="Hauser L."/>
            <person name="Kyrpides N."/>
            <person name="Kim E."/>
            <person name="Stephens C."/>
            <person name="Richardson P."/>
        </authorList>
    </citation>
    <scope>NUCLEOTIDE SEQUENCE [LARGE SCALE GENOMIC DNA]</scope>
    <source>
        <strain evidence="13">K31</strain>
    </source>
</reference>
<keyword evidence="10 11" id="KW-0472">Membrane</keyword>
<keyword evidence="4 11" id="KW-0812">Transmembrane</keyword>
<dbReference type="STRING" id="366602.Caul_4237"/>
<keyword evidence="9" id="KW-0902">Two-component regulatory system</keyword>